<protein>
    <submittedName>
        <fullName evidence="2">Xylose isomerase domain protein TIM barrel</fullName>
    </submittedName>
</protein>
<dbReference type="GO" id="GO:0016853">
    <property type="term" value="F:isomerase activity"/>
    <property type="evidence" value="ECO:0007669"/>
    <property type="project" value="UniProtKB-KW"/>
</dbReference>
<dbReference type="eggNOG" id="COG1082">
    <property type="taxonomic scope" value="Bacteria"/>
</dbReference>
<proteinExistence type="predicted"/>
<dbReference type="Pfam" id="PF01261">
    <property type="entry name" value="AP_endonuc_2"/>
    <property type="match status" value="1"/>
</dbReference>
<name>B1ZPA7_OPITP</name>
<dbReference type="SUPFAM" id="SSF51658">
    <property type="entry name" value="Xylose isomerase-like"/>
    <property type="match status" value="1"/>
</dbReference>
<dbReference type="PANTHER" id="PTHR12110">
    <property type="entry name" value="HYDROXYPYRUVATE ISOMERASE"/>
    <property type="match status" value="1"/>
</dbReference>
<feature type="domain" description="Xylose isomerase-like TIM barrel" evidence="1">
    <location>
        <begin position="71"/>
        <end position="304"/>
    </location>
</feature>
<dbReference type="OrthoDB" id="9798407at2"/>
<evidence type="ECO:0000313" key="2">
    <source>
        <dbReference type="EMBL" id="ACB77596.1"/>
    </source>
</evidence>
<dbReference type="RefSeq" id="WP_012377122.1">
    <property type="nucleotide sequence ID" value="NC_010571.1"/>
</dbReference>
<evidence type="ECO:0000313" key="3">
    <source>
        <dbReference type="Proteomes" id="UP000007013"/>
    </source>
</evidence>
<dbReference type="Gene3D" id="3.20.20.150">
    <property type="entry name" value="Divalent-metal-dependent TIM barrel enzymes"/>
    <property type="match status" value="1"/>
</dbReference>
<dbReference type="InterPro" id="IPR013022">
    <property type="entry name" value="Xyl_isomerase-like_TIM-brl"/>
</dbReference>
<dbReference type="EMBL" id="CP001032">
    <property type="protein sequence ID" value="ACB77596.1"/>
    <property type="molecule type" value="Genomic_DNA"/>
</dbReference>
<dbReference type="InterPro" id="IPR050312">
    <property type="entry name" value="IolE/XylAMocC-like"/>
</dbReference>
<dbReference type="KEGG" id="ote:Oter_4324"/>
<gene>
    <name evidence="2" type="ordered locus">Oter_4324</name>
</gene>
<accession>B1ZPA7</accession>
<dbReference type="PANTHER" id="PTHR12110:SF41">
    <property type="entry name" value="INOSOSE DEHYDRATASE"/>
    <property type="match status" value="1"/>
</dbReference>
<reference evidence="2 3" key="1">
    <citation type="journal article" date="2011" name="J. Bacteriol.">
        <title>Genome sequence of the verrucomicrobium Opitutus terrae PB90-1, an abundant inhabitant of rice paddy soil ecosystems.</title>
        <authorList>
            <person name="van Passel M.W."/>
            <person name="Kant R."/>
            <person name="Palva A."/>
            <person name="Copeland A."/>
            <person name="Lucas S."/>
            <person name="Lapidus A."/>
            <person name="Glavina del Rio T."/>
            <person name="Pitluck S."/>
            <person name="Goltsman E."/>
            <person name="Clum A."/>
            <person name="Sun H."/>
            <person name="Schmutz J."/>
            <person name="Larimer F.W."/>
            <person name="Land M.L."/>
            <person name="Hauser L."/>
            <person name="Kyrpides N."/>
            <person name="Mikhailova N."/>
            <person name="Richardson P.P."/>
            <person name="Janssen P.H."/>
            <person name="de Vos W.M."/>
            <person name="Smidt H."/>
        </authorList>
    </citation>
    <scope>NUCLEOTIDE SEQUENCE [LARGE SCALE GENOMIC DNA]</scope>
    <source>
        <strain evidence="3">DSM 11246 / JCM 15787 / PB90-1</strain>
    </source>
</reference>
<dbReference type="HOGENOM" id="CLU_059523_1_2_0"/>
<dbReference type="Proteomes" id="UP000007013">
    <property type="component" value="Chromosome"/>
</dbReference>
<sequence>MPRPTDSDHALSRRQFIALASLVPALAAAPSLLRAATSSAPARATAKTIPIGIELYAVRNELNRDLMGTLKQVASFGYEAVEFYAPYFEWTPARAKEVRHQLDDLGLRCLSTHNHIAAFTPGDGIAKAIELNSILGARQVVMASAPREATTNLDGWKKLCAQLSAATEQFQPHGLTAGFHNHQAEWQKTDGDQRILDVIAANTPPQFVLQLDVGTCLEAGQDPVAWIRSHPGRIRSVHLKDWAPGSEADEKRYRVLFGEGIAPWSEIVAAAESVGGVEVFLMEQEGSRFSELETAQRSLALWKKFRGES</sequence>
<dbReference type="InterPro" id="IPR006311">
    <property type="entry name" value="TAT_signal"/>
</dbReference>
<dbReference type="InterPro" id="IPR036237">
    <property type="entry name" value="Xyl_isomerase-like_sf"/>
</dbReference>
<keyword evidence="3" id="KW-1185">Reference proteome</keyword>
<dbReference type="AlphaFoldDB" id="B1ZPA7"/>
<evidence type="ECO:0000259" key="1">
    <source>
        <dbReference type="Pfam" id="PF01261"/>
    </source>
</evidence>
<keyword evidence="2" id="KW-0413">Isomerase</keyword>
<dbReference type="STRING" id="452637.Oter_4324"/>
<dbReference type="PROSITE" id="PS51318">
    <property type="entry name" value="TAT"/>
    <property type="match status" value="1"/>
</dbReference>
<organism evidence="2 3">
    <name type="scientific">Opitutus terrae (strain DSM 11246 / JCM 15787 / PB90-1)</name>
    <dbReference type="NCBI Taxonomy" id="452637"/>
    <lineage>
        <taxon>Bacteria</taxon>
        <taxon>Pseudomonadati</taxon>
        <taxon>Verrucomicrobiota</taxon>
        <taxon>Opitutia</taxon>
        <taxon>Opitutales</taxon>
        <taxon>Opitutaceae</taxon>
        <taxon>Opitutus</taxon>
    </lineage>
</organism>